<feature type="domain" description="DALR anticodon binding" evidence="12">
    <location>
        <begin position="583"/>
        <end position="689"/>
    </location>
</feature>
<dbReference type="GO" id="GO:0004814">
    <property type="term" value="F:arginine-tRNA ligase activity"/>
    <property type="evidence" value="ECO:0007669"/>
    <property type="project" value="InterPro"/>
</dbReference>
<dbReference type="NCBIfam" id="TIGR00211">
    <property type="entry name" value="glyS"/>
    <property type="match status" value="1"/>
</dbReference>
<evidence type="ECO:0000256" key="3">
    <source>
        <dbReference type="ARBA" id="ARBA00011209"/>
    </source>
</evidence>
<proteinExistence type="inferred from homology"/>
<dbReference type="EMBL" id="RJVI01000001">
    <property type="protein sequence ID" value="ROR34363.1"/>
    <property type="molecule type" value="Genomic_DNA"/>
</dbReference>
<keyword evidence="8 11" id="KW-0648">Protein biosynthesis</keyword>
<evidence type="ECO:0000256" key="1">
    <source>
        <dbReference type="ARBA" id="ARBA00004496"/>
    </source>
</evidence>
<sequence>MAERRDLLVEIGTEELPPKALAGLAQALLEGVVAGLDEAGVGRGEGRCFATPRRLAVRVAAVATAQPDRVVERRGPALRAAFDAEGCPTRAAEGFARACGVAVEALERLETPQGAWLVHRRIERGRPTAELLPGIVSRALDRLPVPKRMRWGDLEEAFVRPVHWIVLLLGGEVVPMRRFGIASGRASRGHRFHHPGPVELAAPAEYEQRLETEGRVLVDLARRRARIREQVEEAAREAGGRALVDEALLDEVAALVEWPVAVAGRFEERFLALPREVLVSTMQDHQRYFPVEGEDGGLLPWFVTVANIESRDPARVREGNERVIRPRLADAAFFWEQDRRRPLAARREALAGVVFHERLGSLLERSDRIARLAAAIAERLGGDADAARRAGELAKCDLVTEMVGEFPELQGIMGRYYALHDGEPEAVAEAIAEHYRPAHAGDRLPATAAGRALALADRIDTLVGIFAAGERPSGEKDPYGLRRAAIGVLRILIEGELALDLRELLAEAAAGLAGRVPAQEVVDEVLDYCLERLRAYYAEAGCGADAYDAVRAVRPTAPLDFHRRLEAVEAFHGMEAAAALAAAHKRIRNILRKAAPAPEPGWDDGLLAEEAERALADALAACREALAPLLAAGRYREALERLAALRPAVDRFFDEVLVMAEDEAVRRNRLGLLAALGRLLDSVADISRLRTA</sequence>
<keyword evidence="5 11" id="KW-0436">Ligase</keyword>
<dbReference type="InterPro" id="IPR006194">
    <property type="entry name" value="Gly-tRNA-synth_heterodimer"/>
</dbReference>
<dbReference type="GO" id="GO:0005829">
    <property type="term" value="C:cytosol"/>
    <property type="evidence" value="ECO:0007669"/>
    <property type="project" value="TreeGrafter"/>
</dbReference>
<dbReference type="SMART" id="SM00836">
    <property type="entry name" value="DALR_1"/>
    <property type="match status" value="1"/>
</dbReference>
<keyword evidence="4 11" id="KW-0963">Cytoplasm</keyword>
<dbReference type="InterPro" id="IPR015944">
    <property type="entry name" value="Gly-tRNA-synth_bsu"/>
</dbReference>
<dbReference type="GO" id="GO:0005524">
    <property type="term" value="F:ATP binding"/>
    <property type="evidence" value="ECO:0007669"/>
    <property type="project" value="UniProtKB-UniRule"/>
</dbReference>
<dbReference type="Pfam" id="PF05746">
    <property type="entry name" value="DALR_1"/>
    <property type="match status" value="1"/>
</dbReference>
<keyword evidence="7 11" id="KW-0067">ATP-binding</keyword>
<gene>
    <name evidence="11" type="primary">glyS</name>
    <name evidence="13" type="ORF">EDC57_0259</name>
</gene>
<keyword evidence="14" id="KW-1185">Reference proteome</keyword>
<dbReference type="GO" id="GO:0006420">
    <property type="term" value="P:arginyl-tRNA aminoacylation"/>
    <property type="evidence" value="ECO:0007669"/>
    <property type="project" value="InterPro"/>
</dbReference>
<dbReference type="OrthoDB" id="9775440at2"/>
<dbReference type="PANTHER" id="PTHR30075:SF2">
    <property type="entry name" value="GLYCINE--TRNA LIGASE, CHLOROPLASTIC_MITOCHONDRIAL 2"/>
    <property type="match status" value="1"/>
</dbReference>
<dbReference type="GO" id="GO:0006426">
    <property type="term" value="P:glycyl-tRNA aminoacylation"/>
    <property type="evidence" value="ECO:0007669"/>
    <property type="project" value="UniProtKB-UniRule"/>
</dbReference>
<comment type="caution">
    <text evidence="13">The sequence shown here is derived from an EMBL/GenBank/DDBJ whole genome shotgun (WGS) entry which is preliminary data.</text>
</comment>
<organism evidence="13 14">
    <name type="scientific">Inmirania thermothiophila</name>
    <dbReference type="NCBI Taxonomy" id="1750597"/>
    <lineage>
        <taxon>Bacteria</taxon>
        <taxon>Pseudomonadati</taxon>
        <taxon>Pseudomonadota</taxon>
        <taxon>Gammaproteobacteria</taxon>
        <taxon>Chromatiales</taxon>
        <taxon>Ectothiorhodospiraceae</taxon>
        <taxon>Inmirania</taxon>
    </lineage>
</organism>
<dbReference type="PRINTS" id="PR01045">
    <property type="entry name" value="TRNASYNTHGB"/>
</dbReference>
<keyword evidence="9 11" id="KW-0030">Aminoacyl-tRNA synthetase</keyword>
<dbReference type="Gene3D" id="1.10.730.10">
    <property type="entry name" value="Isoleucyl-tRNA Synthetase, Domain 1"/>
    <property type="match status" value="1"/>
</dbReference>
<comment type="similarity">
    <text evidence="2 11">Belongs to the class-II aminoacyl-tRNA synthetase family.</text>
</comment>
<protein>
    <recommendedName>
        <fullName evidence="11">Glycine--tRNA ligase beta subunit</fullName>
        <ecNumber evidence="11">6.1.1.14</ecNumber>
    </recommendedName>
    <alternativeName>
        <fullName evidence="11">Glycyl-tRNA synthetase beta subunit</fullName>
        <shortName evidence="11">GlyRS</shortName>
    </alternativeName>
</protein>
<dbReference type="PANTHER" id="PTHR30075">
    <property type="entry name" value="GLYCYL-TRNA SYNTHETASE"/>
    <property type="match status" value="1"/>
</dbReference>
<comment type="catalytic activity">
    <reaction evidence="10 11">
        <text>tRNA(Gly) + glycine + ATP = glycyl-tRNA(Gly) + AMP + diphosphate</text>
        <dbReference type="Rhea" id="RHEA:16013"/>
        <dbReference type="Rhea" id="RHEA-COMP:9664"/>
        <dbReference type="Rhea" id="RHEA-COMP:9683"/>
        <dbReference type="ChEBI" id="CHEBI:30616"/>
        <dbReference type="ChEBI" id="CHEBI:33019"/>
        <dbReference type="ChEBI" id="CHEBI:57305"/>
        <dbReference type="ChEBI" id="CHEBI:78442"/>
        <dbReference type="ChEBI" id="CHEBI:78522"/>
        <dbReference type="ChEBI" id="CHEBI:456215"/>
        <dbReference type="EC" id="6.1.1.14"/>
    </reaction>
</comment>
<evidence type="ECO:0000256" key="6">
    <source>
        <dbReference type="ARBA" id="ARBA00022741"/>
    </source>
</evidence>
<reference evidence="13 14" key="1">
    <citation type="submission" date="2018-11" db="EMBL/GenBank/DDBJ databases">
        <title>Genomic Encyclopedia of Type Strains, Phase IV (KMG-IV): sequencing the most valuable type-strain genomes for metagenomic binning, comparative biology and taxonomic classification.</title>
        <authorList>
            <person name="Goeker M."/>
        </authorList>
    </citation>
    <scope>NUCLEOTIDE SEQUENCE [LARGE SCALE GENOMIC DNA]</scope>
    <source>
        <strain evidence="13 14">DSM 100275</strain>
    </source>
</reference>
<dbReference type="SUPFAM" id="SSF109604">
    <property type="entry name" value="HD-domain/PDEase-like"/>
    <property type="match status" value="1"/>
</dbReference>
<accession>A0A3N1Y6C9</accession>
<evidence type="ECO:0000256" key="9">
    <source>
        <dbReference type="ARBA" id="ARBA00023146"/>
    </source>
</evidence>
<dbReference type="SUPFAM" id="SSF47323">
    <property type="entry name" value="Anticodon-binding domain of a subclass of class I aminoacyl-tRNA synthetases"/>
    <property type="match status" value="1"/>
</dbReference>
<dbReference type="PROSITE" id="PS50861">
    <property type="entry name" value="AA_TRNA_LIGASE_II_GLYAB"/>
    <property type="match status" value="1"/>
</dbReference>
<evidence type="ECO:0000259" key="12">
    <source>
        <dbReference type="SMART" id="SM00836"/>
    </source>
</evidence>
<dbReference type="Proteomes" id="UP000276634">
    <property type="component" value="Unassembled WGS sequence"/>
</dbReference>
<evidence type="ECO:0000256" key="8">
    <source>
        <dbReference type="ARBA" id="ARBA00022917"/>
    </source>
</evidence>
<evidence type="ECO:0000256" key="7">
    <source>
        <dbReference type="ARBA" id="ARBA00022840"/>
    </source>
</evidence>
<dbReference type="Pfam" id="PF02092">
    <property type="entry name" value="tRNA_synt_2f"/>
    <property type="match status" value="1"/>
</dbReference>
<evidence type="ECO:0000256" key="2">
    <source>
        <dbReference type="ARBA" id="ARBA00008226"/>
    </source>
</evidence>
<evidence type="ECO:0000256" key="4">
    <source>
        <dbReference type="ARBA" id="ARBA00022490"/>
    </source>
</evidence>
<dbReference type="InterPro" id="IPR009080">
    <property type="entry name" value="tRNAsynth_Ia_anticodon-bd"/>
</dbReference>
<name>A0A3N1Y6C9_9GAMM</name>
<evidence type="ECO:0000256" key="10">
    <source>
        <dbReference type="ARBA" id="ARBA00047937"/>
    </source>
</evidence>
<keyword evidence="6 11" id="KW-0547">Nucleotide-binding</keyword>
<dbReference type="RefSeq" id="WP_123399465.1">
    <property type="nucleotide sequence ID" value="NZ_RJVI01000001.1"/>
</dbReference>
<dbReference type="EC" id="6.1.1.14" evidence="11"/>
<dbReference type="AlphaFoldDB" id="A0A3N1Y6C9"/>
<dbReference type="InterPro" id="IPR008909">
    <property type="entry name" value="DALR_anticod-bd"/>
</dbReference>
<comment type="subcellular location">
    <subcellularLocation>
        <location evidence="1 11">Cytoplasm</location>
    </subcellularLocation>
</comment>
<evidence type="ECO:0000256" key="11">
    <source>
        <dbReference type="HAMAP-Rule" id="MF_00255"/>
    </source>
</evidence>
<comment type="subunit">
    <text evidence="3 11">Tetramer of two alpha and two beta subunits.</text>
</comment>
<evidence type="ECO:0000313" key="14">
    <source>
        <dbReference type="Proteomes" id="UP000276634"/>
    </source>
</evidence>
<dbReference type="HAMAP" id="MF_00255">
    <property type="entry name" value="Gly_tRNA_synth_beta"/>
    <property type="match status" value="1"/>
</dbReference>
<evidence type="ECO:0000256" key="5">
    <source>
        <dbReference type="ARBA" id="ARBA00022598"/>
    </source>
</evidence>
<dbReference type="GO" id="GO:0004820">
    <property type="term" value="F:glycine-tRNA ligase activity"/>
    <property type="evidence" value="ECO:0007669"/>
    <property type="project" value="UniProtKB-UniRule"/>
</dbReference>
<evidence type="ECO:0000313" key="13">
    <source>
        <dbReference type="EMBL" id="ROR34363.1"/>
    </source>
</evidence>